<name>A0A7S3H7N8_9STRA</name>
<feature type="chain" id="PRO_5030959609" evidence="1">
    <location>
        <begin position="21"/>
        <end position="558"/>
    </location>
</feature>
<dbReference type="InterPro" id="IPR009199">
    <property type="entry name" value="PhoPQ-act_pathogen-rel_PqaA"/>
</dbReference>
<reference evidence="2" key="1">
    <citation type="submission" date="2021-01" db="EMBL/GenBank/DDBJ databases">
        <authorList>
            <person name="Corre E."/>
            <person name="Pelletier E."/>
            <person name="Niang G."/>
            <person name="Scheremetjew M."/>
            <person name="Finn R."/>
            <person name="Kale V."/>
            <person name="Holt S."/>
            <person name="Cochrane G."/>
            <person name="Meng A."/>
            <person name="Brown T."/>
            <person name="Cohen L."/>
        </authorList>
    </citation>
    <scope>NUCLEOTIDE SEQUENCE</scope>
    <source>
        <strain evidence="2">CCAP 955/1</strain>
    </source>
</reference>
<dbReference type="PANTHER" id="PTHR31497">
    <property type="entry name" value="AUTOCRINE PROLIFERATION REPRESSOR PROTEIN A"/>
    <property type="match status" value="1"/>
</dbReference>
<feature type="signal peptide" evidence="1">
    <location>
        <begin position="1"/>
        <end position="20"/>
    </location>
</feature>
<evidence type="ECO:0000313" key="2">
    <source>
        <dbReference type="EMBL" id="CAE0287517.1"/>
    </source>
</evidence>
<protein>
    <submittedName>
        <fullName evidence="2">Uncharacterized protein</fullName>
    </submittedName>
</protein>
<dbReference type="EMBL" id="HBIC01032238">
    <property type="protein sequence ID" value="CAE0287517.1"/>
    <property type="molecule type" value="Transcribed_RNA"/>
</dbReference>
<dbReference type="Gene3D" id="3.40.50.1820">
    <property type="entry name" value="alpha/beta hydrolase"/>
    <property type="match status" value="1"/>
</dbReference>
<accession>A0A7S3H7N8</accession>
<evidence type="ECO:0000256" key="1">
    <source>
        <dbReference type="SAM" id="SignalP"/>
    </source>
</evidence>
<organism evidence="2">
    <name type="scientific">Spumella elongata</name>
    <dbReference type="NCBI Taxonomy" id="89044"/>
    <lineage>
        <taxon>Eukaryota</taxon>
        <taxon>Sar</taxon>
        <taxon>Stramenopiles</taxon>
        <taxon>Ochrophyta</taxon>
        <taxon>Chrysophyceae</taxon>
        <taxon>Chromulinales</taxon>
        <taxon>Chromulinaceae</taxon>
        <taxon>Spumella</taxon>
    </lineage>
</organism>
<keyword evidence="1" id="KW-0732">Signal</keyword>
<dbReference type="AlphaFoldDB" id="A0A7S3H7N8"/>
<sequence>MSFLVKSALLCLLGAQTVYSTALDDYVWKPDSNYGWVDMGPEYQFNNTIGPRSYQAYTLNMTSQRWLTDADFSEGSQSGSIWWHYLVVIVPDNVQFTRNATIWITGGNMGNSAPHSRQEDVIVSAALATTLGTITGILYQIPNEHTTFSSDPIQKSRTEDAVIAFTWDHFLKDPSNPEWLLRFPMVKASLRAMDTITEYVKIKRPELNTQLDYYSVSGASKRGWTTWDVGAVDPARVQAIVPVVLDAINFAAVEHHQYRSYGGWTYALQDYIDMNITERFDDPNMVHLQENVDPFWYASRLTMPKMVVNAAMDEFQQPDDTDYWWAQMPGPKRFLMLPNTEHSLATGILEAVPAIGAFLGGLLNHVDVPGFEWEISPETGDIVATLHNQGKVHSAHMWYAHSCGVNTFDKKRVNRRDFRVMHLDSPCTCGPVADGYCVNLKTFWSKKELEMKEVHGKRTYTAHVDTPTDGTYTAFLIDIKFVNKHGVPMDVDAIRKQIVVDPSKPKTIGAKIAEKFPEFGGFPHDFGGFFEFTSQVSVWPNTFPYPDCSGVECGNRVV</sequence>
<proteinExistence type="predicted"/>
<gene>
    <name evidence="2" type="ORF">SELO1098_LOCUS16360</name>
</gene>
<dbReference type="PANTHER" id="PTHR31497:SF0">
    <property type="entry name" value="AUTOCRINE PROLIFERATION REPRESSOR PROTEIN A"/>
    <property type="match status" value="1"/>
</dbReference>
<dbReference type="Pfam" id="PF10142">
    <property type="entry name" value="PhoPQ_related"/>
    <property type="match status" value="1"/>
</dbReference>
<dbReference type="InterPro" id="IPR029058">
    <property type="entry name" value="AB_hydrolase_fold"/>
</dbReference>
<dbReference type="SUPFAM" id="SSF53474">
    <property type="entry name" value="alpha/beta-Hydrolases"/>
    <property type="match status" value="1"/>
</dbReference>